<dbReference type="PANTHER" id="PTHR43701:SF2">
    <property type="entry name" value="MEMBRANE TRANSPORTER PROTEIN YJNA-RELATED"/>
    <property type="match status" value="1"/>
</dbReference>
<reference evidence="9 10" key="1">
    <citation type="submission" date="2016-05" db="EMBL/GenBank/DDBJ databases">
        <title>Complete genome sequence of two 2,5-diketo-D-glunonic acid producing strain Tatumella citrea.</title>
        <authorList>
            <person name="Duan C."/>
            <person name="Yang J."/>
            <person name="Yang S."/>
        </authorList>
    </citation>
    <scope>NUCLEOTIDE SEQUENCE [LARGE SCALE GENOMIC DNA]</scope>
    <source>
        <strain evidence="8 9">ATCC 39140</strain>
        <strain evidence="7 10">DSM 13699</strain>
    </source>
</reference>
<protein>
    <recommendedName>
        <fullName evidence="6">Probable membrane transporter protein</fullName>
    </recommendedName>
</protein>
<feature type="transmembrane region" description="Helical" evidence="6">
    <location>
        <begin position="257"/>
        <end position="275"/>
    </location>
</feature>
<comment type="similarity">
    <text evidence="2 6">Belongs to the 4-toluene sulfonate uptake permease (TSUP) (TC 2.A.102) family.</text>
</comment>
<accession>A0A1Y0LBL4</accession>
<organism evidence="7 10">
    <name type="scientific">Tatumella citrea</name>
    <name type="common">Pantoea citrea</name>
    <dbReference type="NCBI Taxonomy" id="53336"/>
    <lineage>
        <taxon>Bacteria</taxon>
        <taxon>Pseudomonadati</taxon>
        <taxon>Pseudomonadota</taxon>
        <taxon>Gammaproteobacteria</taxon>
        <taxon>Enterobacterales</taxon>
        <taxon>Erwiniaceae</taxon>
        <taxon>Tatumella</taxon>
    </lineage>
</organism>
<feature type="transmembrane region" description="Helical" evidence="6">
    <location>
        <begin position="84"/>
        <end position="103"/>
    </location>
</feature>
<feature type="transmembrane region" description="Helical" evidence="6">
    <location>
        <begin position="149"/>
        <end position="172"/>
    </location>
</feature>
<keyword evidence="5 6" id="KW-0472">Membrane</keyword>
<dbReference type="Proteomes" id="UP000195729">
    <property type="component" value="Chromosome"/>
</dbReference>
<evidence type="ECO:0000313" key="9">
    <source>
        <dbReference type="Proteomes" id="UP000195729"/>
    </source>
</evidence>
<evidence type="ECO:0000313" key="10">
    <source>
        <dbReference type="Proteomes" id="UP000195814"/>
    </source>
</evidence>
<feature type="transmembrane region" description="Helical" evidence="6">
    <location>
        <begin position="219"/>
        <end position="242"/>
    </location>
</feature>
<evidence type="ECO:0000256" key="3">
    <source>
        <dbReference type="ARBA" id="ARBA00022692"/>
    </source>
</evidence>
<feature type="transmembrane region" description="Helical" evidence="6">
    <location>
        <begin position="54"/>
        <end position="72"/>
    </location>
</feature>
<evidence type="ECO:0000256" key="4">
    <source>
        <dbReference type="ARBA" id="ARBA00022989"/>
    </source>
</evidence>
<evidence type="ECO:0000256" key="6">
    <source>
        <dbReference type="RuleBase" id="RU363041"/>
    </source>
</evidence>
<comment type="subcellular location">
    <subcellularLocation>
        <location evidence="6">Cell membrane</location>
        <topology evidence="6">Multi-pass membrane protein</topology>
    </subcellularLocation>
    <subcellularLocation>
        <location evidence="1">Membrane</location>
        <topology evidence="1">Multi-pass membrane protein</topology>
    </subcellularLocation>
</comment>
<dbReference type="Pfam" id="PF01925">
    <property type="entry name" value="TauE"/>
    <property type="match status" value="1"/>
</dbReference>
<dbReference type="AlphaFoldDB" id="A0A1Y0LBL4"/>
<evidence type="ECO:0000313" key="7">
    <source>
        <dbReference type="EMBL" id="ARU95444.1"/>
    </source>
</evidence>
<gene>
    <name evidence="7" type="ORF">A7K98_17855</name>
    <name evidence="8" type="ORF">A7K99_17840</name>
</gene>
<dbReference type="EMBL" id="CP015579">
    <property type="protein sequence ID" value="ARU95444.1"/>
    <property type="molecule type" value="Genomic_DNA"/>
</dbReference>
<keyword evidence="4 6" id="KW-1133">Transmembrane helix</keyword>
<dbReference type="InterPro" id="IPR002781">
    <property type="entry name" value="TM_pro_TauE-like"/>
</dbReference>
<dbReference type="OrthoDB" id="3431260at2"/>
<sequence>MFMMVFLAIAGVISGITTVLFGFGGGFITVPLLVSVLAAQHLPTDAGGGEVMQIAVATSAAVMLFSSLVASLRQRQLLRQLAGVLKPLWLMIAVGGVVGAVAAQFSSGQWIRAGFVVYLLLTLLDCLFRPGFLRTAPAGEAGIQPLKHSALAGGLIGVIAAFLGVGGSVMTVPLMRRRGATMVQAAALANPLTLPMALTATLTYAITSLYYSAPSMPGFVGYIDVQAAIILMAASFVGMWLAGHMASQVPDQLHARLYPWLLSPVLVAMICLPVGH</sequence>
<keyword evidence="9" id="KW-1185">Reference proteome</keyword>
<dbReference type="EMBL" id="CP015581">
    <property type="protein sequence ID" value="ARU99485.1"/>
    <property type="molecule type" value="Genomic_DNA"/>
</dbReference>
<dbReference type="Proteomes" id="UP000195814">
    <property type="component" value="Chromosome"/>
</dbReference>
<dbReference type="KEGG" id="tci:A7K98_17855"/>
<evidence type="ECO:0000313" key="8">
    <source>
        <dbReference type="EMBL" id="ARU99485.1"/>
    </source>
</evidence>
<evidence type="ECO:0000256" key="2">
    <source>
        <dbReference type="ARBA" id="ARBA00009142"/>
    </source>
</evidence>
<keyword evidence="3 6" id="KW-0812">Transmembrane</keyword>
<name>A0A1Y0LBL4_TATCI</name>
<dbReference type="InterPro" id="IPR051598">
    <property type="entry name" value="TSUP/Inactive_protease-like"/>
</dbReference>
<feature type="transmembrane region" description="Helical" evidence="6">
    <location>
        <begin position="192"/>
        <end position="212"/>
    </location>
</feature>
<proteinExistence type="inferred from homology"/>
<keyword evidence="6" id="KW-1003">Cell membrane</keyword>
<evidence type="ECO:0000256" key="5">
    <source>
        <dbReference type="ARBA" id="ARBA00023136"/>
    </source>
</evidence>
<evidence type="ECO:0000256" key="1">
    <source>
        <dbReference type="ARBA" id="ARBA00004141"/>
    </source>
</evidence>
<dbReference type="GO" id="GO:0005886">
    <property type="term" value="C:plasma membrane"/>
    <property type="evidence" value="ECO:0007669"/>
    <property type="project" value="UniProtKB-SubCell"/>
</dbReference>
<dbReference type="PANTHER" id="PTHR43701">
    <property type="entry name" value="MEMBRANE TRANSPORTER PROTEIN MJ0441-RELATED"/>
    <property type="match status" value="1"/>
</dbReference>